<feature type="non-terminal residue" evidence="2">
    <location>
        <position position="1"/>
    </location>
</feature>
<comment type="caution">
    <text evidence="2">The sequence shown here is derived from an EMBL/GenBank/DDBJ whole genome shotgun (WGS) entry which is preliminary data.</text>
</comment>
<evidence type="ECO:0000313" key="2">
    <source>
        <dbReference type="EMBL" id="GFD13595.1"/>
    </source>
</evidence>
<accession>A0A699TS17</accession>
<feature type="region of interest" description="Disordered" evidence="1">
    <location>
        <begin position="26"/>
        <end position="45"/>
    </location>
</feature>
<dbReference type="EMBL" id="BKCJ011273629">
    <property type="protein sequence ID" value="GFD13595.1"/>
    <property type="molecule type" value="Genomic_DNA"/>
</dbReference>
<name>A0A699TS17_TANCI</name>
<proteinExistence type="predicted"/>
<reference evidence="2" key="1">
    <citation type="journal article" date="2019" name="Sci. Rep.">
        <title>Draft genome of Tanacetum cinerariifolium, the natural source of mosquito coil.</title>
        <authorList>
            <person name="Yamashiro T."/>
            <person name="Shiraishi A."/>
            <person name="Satake H."/>
            <person name="Nakayama K."/>
        </authorList>
    </citation>
    <scope>NUCLEOTIDE SEQUENCE</scope>
</reference>
<sequence>KIDRPYQRALATATTRNLDINRIDSIRSEAGKRNRRAGARDGNGGARAHARRCVQYCVRGGIGWPGERYRGTRGRDIRNRKASWNRAGRLGVCRQ</sequence>
<organism evidence="2">
    <name type="scientific">Tanacetum cinerariifolium</name>
    <name type="common">Dalmatian daisy</name>
    <name type="synonym">Chrysanthemum cinerariifolium</name>
    <dbReference type="NCBI Taxonomy" id="118510"/>
    <lineage>
        <taxon>Eukaryota</taxon>
        <taxon>Viridiplantae</taxon>
        <taxon>Streptophyta</taxon>
        <taxon>Embryophyta</taxon>
        <taxon>Tracheophyta</taxon>
        <taxon>Spermatophyta</taxon>
        <taxon>Magnoliopsida</taxon>
        <taxon>eudicotyledons</taxon>
        <taxon>Gunneridae</taxon>
        <taxon>Pentapetalae</taxon>
        <taxon>asterids</taxon>
        <taxon>campanulids</taxon>
        <taxon>Asterales</taxon>
        <taxon>Asteraceae</taxon>
        <taxon>Asteroideae</taxon>
        <taxon>Anthemideae</taxon>
        <taxon>Anthemidinae</taxon>
        <taxon>Tanacetum</taxon>
    </lineage>
</organism>
<gene>
    <name evidence="2" type="ORF">Tci_885564</name>
</gene>
<dbReference type="AlphaFoldDB" id="A0A699TS17"/>
<evidence type="ECO:0000256" key="1">
    <source>
        <dbReference type="SAM" id="MobiDB-lite"/>
    </source>
</evidence>
<protein>
    <submittedName>
        <fullName evidence="2">Uncharacterized protein</fullName>
    </submittedName>
</protein>